<protein>
    <submittedName>
        <fullName evidence="6">Extracellular solute-binding protein</fullName>
    </submittedName>
</protein>
<reference evidence="6 7" key="1">
    <citation type="journal article" date="2019" name="Int. J. Syst. Evol. Microbiol.">
        <title>The Global Catalogue of Microorganisms (GCM) 10K type strain sequencing project: providing services to taxonomists for standard genome sequencing and annotation.</title>
        <authorList>
            <consortium name="The Broad Institute Genomics Platform"/>
            <consortium name="The Broad Institute Genome Sequencing Center for Infectious Disease"/>
            <person name="Wu L."/>
            <person name="Ma J."/>
        </authorList>
    </citation>
    <scope>NUCLEOTIDE SEQUENCE [LARGE SCALE GENOMIC DNA]</scope>
    <source>
        <strain evidence="6 7">JCM 3272</strain>
    </source>
</reference>
<dbReference type="InterPro" id="IPR050490">
    <property type="entry name" value="Bact_solute-bd_prot1"/>
</dbReference>
<dbReference type="Gene3D" id="3.40.190.10">
    <property type="entry name" value="Periplasmic binding protein-like II"/>
    <property type="match status" value="2"/>
</dbReference>
<evidence type="ECO:0000256" key="2">
    <source>
        <dbReference type="ARBA" id="ARBA00022729"/>
    </source>
</evidence>
<keyword evidence="2" id="KW-0732">Signal</keyword>
<keyword evidence="3" id="KW-0472">Membrane</keyword>
<keyword evidence="7" id="KW-1185">Reference proteome</keyword>
<dbReference type="PANTHER" id="PTHR43649">
    <property type="entry name" value="ARABINOSE-BINDING PROTEIN-RELATED"/>
    <property type="match status" value="1"/>
</dbReference>
<dbReference type="PANTHER" id="PTHR43649:SF33">
    <property type="entry name" value="POLYGALACTURONAN_RHAMNOGALACTURONAN-BINDING PROTEIN YTCQ"/>
    <property type="match status" value="1"/>
</dbReference>
<sequence length="461" mass="50047">MHTPRPTQSSGAITTSVMFILTERHPHMTNITRRQALVGAAALLGLAACGDGSGASTAAGKDTELDLWSYWSKGEAGQKLMQGIIDDFTKQTGIKVNVQWKGRGATKALVPTLNTDNVPADVYDGSVSAFTNQLVAGTLPLTDVYQSTVSGTPKTIDDVVGKSYRTCSATFDDAGNVQAPLSVPYWGSSDAIFFNGKRFPELIDNPPKDWDAFFTILDGLKAKGRRPIALDGSVTSYNAYFFSYFVYSTVGPDGLVKAAVDKTGETWKQPGYLEAAKLVERLAKGKYFIDGFNASKFPAMENKWANDEADFILMGSWLPEEVAAVAAPGFDFQSFPFPAAPGHAVPQVKIQGGSIGIFKKAKHPDAAKQFAAFVLQNKYQQQVTTTLRSLPVAKDVAPPAMFTGMKHQIDADQVNNYRYPTSAQGFETKVLYALDDQLVFGKLTAEQFIDQMASQTSAFWK</sequence>
<dbReference type="PROSITE" id="PS51318">
    <property type="entry name" value="TAT"/>
    <property type="match status" value="1"/>
</dbReference>
<name>A0ABN3HTF8_9ACTN</name>
<evidence type="ECO:0000256" key="5">
    <source>
        <dbReference type="ARBA" id="ARBA00023288"/>
    </source>
</evidence>
<dbReference type="InterPro" id="IPR006059">
    <property type="entry name" value="SBP"/>
</dbReference>
<dbReference type="InterPro" id="IPR006311">
    <property type="entry name" value="TAT_signal"/>
</dbReference>
<evidence type="ECO:0000256" key="3">
    <source>
        <dbReference type="ARBA" id="ARBA00023136"/>
    </source>
</evidence>
<organism evidence="6 7">
    <name type="scientific">Dactylosporangium salmoneum</name>
    <dbReference type="NCBI Taxonomy" id="53361"/>
    <lineage>
        <taxon>Bacteria</taxon>
        <taxon>Bacillati</taxon>
        <taxon>Actinomycetota</taxon>
        <taxon>Actinomycetes</taxon>
        <taxon>Micromonosporales</taxon>
        <taxon>Micromonosporaceae</taxon>
        <taxon>Dactylosporangium</taxon>
    </lineage>
</organism>
<evidence type="ECO:0000313" key="7">
    <source>
        <dbReference type="Proteomes" id="UP001501444"/>
    </source>
</evidence>
<keyword evidence="4" id="KW-0564">Palmitate</keyword>
<keyword evidence="5" id="KW-0449">Lipoprotein</keyword>
<proteinExistence type="predicted"/>
<accession>A0ABN3HTF8</accession>
<keyword evidence="1" id="KW-1003">Cell membrane</keyword>
<dbReference type="Proteomes" id="UP001501444">
    <property type="component" value="Unassembled WGS sequence"/>
</dbReference>
<dbReference type="EMBL" id="BAAARV010000108">
    <property type="protein sequence ID" value="GAA2387698.1"/>
    <property type="molecule type" value="Genomic_DNA"/>
</dbReference>
<evidence type="ECO:0000256" key="4">
    <source>
        <dbReference type="ARBA" id="ARBA00023139"/>
    </source>
</evidence>
<comment type="caution">
    <text evidence="6">The sequence shown here is derived from an EMBL/GenBank/DDBJ whole genome shotgun (WGS) entry which is preliminary data.</text>
</comment>
<gene>
    <name evidence="6" type="ORF">GCM10010170_098830</name>
</gene>
<dbReference type="Pfam" id="PF01547">
    <property type="entry name" value="SBP_bac_1"/>
    <property type="match status" value="1"/>
</dbReference>
<dbReference type="SUPFAM" id="SSF53850">
    <property type="entry name" value="Periplasmic binding protein-like II"/>
    <property type="match status" value="1"/>
</dbReference>
<evidence type="ECO:0000313" key="6">
    <source>
        <dbReference type="EMBL" id="GAA2387698.1"/>
    </source>
</evidence>
<evidence type="ECO:0000256" key="1">
    <source>
        <dbReference type="ARBA" id="ARBA00022475"/>
    </source>
</evidence>